<accession>A0A9D2S8K8</accession>
<evidence type="ECO:0000313" key="2">
    <source>
        <dbReference type="Proteomes" id="UP000823877"/>
    </source>
</evidence>
<proteinExistence type="predicted"/>
<reference evidence="1" key="1">
    <citation type="journal article" date="2021" name="PeerJ">
        <title>Extensive microbial diversity within the chicken gut microbiome revealed by metagenomics and culture.</title>
        <authorList>
            <person name="Gilroy R."/>
            <person name="Ravi A."/>
            <person name="Getino M."/>
            <person name="Pursley I."/>
            <person name="Horton D.L."/>
            <person name="Alikhan N.F."/>
            <person name="Baker D."/>
            <person name="Gharbi K."/>
            <person name="Hall N."/>
            <person name="Watson M."/>
            <person name="Adriaenssens E.M."/>
            <person name="Foster-Nyarko E."/>
            <person name="Jarju S."/>
            <person name="Secka A."/>
            <person name="Antonio M."/>
            <person name="Oren A."/>
            <person name="Chaudhuri R.R."/>
            <person name="La Ragione R."/>
            <person name="Hildebrand F."/>
            <person name="Pallen M.J."/>
        </authorList>
    </citation>
    <scope>NUCLEOTIDE SEQUENCE</scope>
    <source>
        <strain evidence="1">CHK188-16595</strain>
    </source>
</reference>
<dbReference type="Proteomes" id="UP000823877">
    <property type="component" value="Unassembled WGS sequence"/>
</dbReference>
<reference evidence="1" key="2">
    <citation type="submission" date="2021-04" db="EMBL/GenBank/DDBJ databases">
        <authorList>
            <person name="Gilroy R."/>
        </authorList>
    </citation>
    <scope>NUCLEOTIDE SEQUENCE</scope>
    <source>
        <strain evidence="1">CHK188-16595</strain>
    </source>
</reference>
<gene>
    <name evidence="1" type="ORF">IAA37_03295</name>
</gene>
<protein>
    <submittedName>
        <fullName evidence="1">Uncharacterized protein</fullName>
    </submittedName>
</protein>
<comment type="caution">
    <text evidence="1">The sequence shown here is derived from an EMBL/GenBank/DDBJ whole genome shotgun (WGS) entry which is preliminary data.</text>
</comment>
<dbReference type="AlphaFoldDB" id="A0A9D2S8K8"/>
<sequence length="71" mass="8327">MTVTQLAEEYENQYRVLNAKIQGLRPLLCVYTGEDLVILRRKIKIYYDMASQCKVIATMLSGYYEDEEARN</sequence>
<name>A0A9D2S8K8_9FIRM</name>
<organism evidence="1 2">
    <name type="scientific">Candidatus Eubacterium faecale</name>
    <dbReference type="NCBI Taxonomy" id="2838568"/>
    <lineage>
        <taxon>Bacteria</taxon>
        <taxon>Bacillati</taxon>
        <taxon>Bacillota</taxon>
        <taxon>Clostridia</taxon>
        <taxon>Eubacteriales</taxon>
        <taxon>Eubacteriaceae</taxon>
        <taxon>Eubacterium</taxon>
    </lineage>
</organism>
<dbReference type="EMBL" id="DWXN01000006">
    <property type="protein sequence ID" value="HJB74682.1"/>
    <property type="molecule type" value="Genomic_DNA"/>
</dbReference>
<evidence type="ECO:0000313" key="1">
    <source>
        <dbReference type="EMBL" id="HJB74682.1"/>
    </source>
</evidence>